<feature type="compositionally biased region" description="Low complexity" evidence="1">
    <location>
        <begin position="395"/>
        <end position="410"/>
    </location>
</feature>
<dbReference type="Proteomes" id="UP000054007">
    <property type="component" value="Unassembled WGS sequence"/>
</dbReference>
<feature type="region of interest" description="Disordered" evidence="1">
    <location>
        <begin position="315"/>
        <end position="359"/>
    </location>
</feature>
<sequence length="489" mass="52931">MEKPFVAKFKPNKTPEVWVPKDYPDYTSGQTGPDVTRQHRQECQRRQEASANYAHYPGQPSNHPAFTFMAAPHPSIPTTSTSTPTSTSAMQITFESYDPTVVQTSSSRRPRAPAQPRKKKTAPKAADAATKPLNTRKRARAEKDFAGGPTNRQRTMDRTQTGLPAGVTKVTIKFDKAAHEGFGHSNNPYGTVSVFVTVDGDDNGHWEATLTFGDGVKTLLRMSPPNFVGLPENEFVVFAEGTDLCPDKILHLRVPHEKSKIASKPKVHRFVKTMSFRVASAAEASAVFKAALAKHRGLKVGVDTQVASLETSSQPLKSLTDVQPEGVVDDIPDPSGPSSLTDATATEPHSVTEGAGDSVVVPDDVQGAAQESHLAEVNPHPHRGSDDGHATDYASPMTSSVTSPTSEVDSGSSSIPWSQSHRNLGSFLGEAHEALDTLLGENHFDESIFDFDAYSQDLPTPDEQWQQTQHDPDPYGLLANPAALAMPFY</sequence>
<evidence type="ECO:0000256" key="1">
    <source>
        <dbReference type="SAM" id="MobiDB-lite"/>
    </source>
</evidence>
<gene>
    <name evidence="2" type="ORF">CYLTODRAFT_491771</name>
</gene>
<organism evidence="2 3">
    <name type="scientific">Cylindrobasidium torrendii FP15055 ss-10</name>
    <dbReference type="NCBI Taxonomy" id="1314674"/>
    <lineage>
        <taxon>Eukaryota</taxon>
        <taxon>Fungi</taxon>
        <taxon>Dikarya</taxon>
        <taxon>Basidiomycota</taxon>
        <taxon>Agaricomycotina</taxon>
        <taxon>Agaricomycetes</taxon>
        <taxon>Agaricomycetidae</taxon>
        <taxon>Agaricales</taxon>
        <taxon>Marasmiineae</taxon>
        <taxon>Physalacriaceae</taxon>
        <taxon>Cylindrobasidium</taxon>
    </lineage>
</organism>
<feature type="compositionally biased region" description="Low complexity" evidence="1">
    <location>
        <begin position="76"/>
        <end position="88"/>
    </location>
</feature>
<accession>A0A0D7B7C8</accession>
<evidence type="ECO:0000313" key="2">
    <source>
        <dbReference type="EMBL" id="KIY66089.1"/>
    </source>
</evidence>
<protein>
    <submittedName>
        <fullName evidence="2">Uncharacterized protein</fullName>
    </submittedName>
</protein>
<feature type="compositionally biased region" description="Basic and acidic residues" evidence="1">
    <location>
        <begin position="36"/>
        <end position="48"/>
    </location>
</feature>
<dbReference type="AlphaFoldDB" id="A0A0D7B7C8"/>
<dbReference type="EMBL" id="KN880566">
    <property type="protein sequence ID" value="KIY66089.1"/>
    <property type="molecule type" value="Genomic_DNA"/>
</dbReference>
<proteinExistence type="predicted"/>
<feature type="region of interest" description="Disordered" evidence="1">
    <location>
        <begin position="375"/>
        <end position="418"/>
    </location>
</feature>
<feature type="compositionally biased region" description="Polar residues" evidence="1">
    <location>
        <begin position="336"/>
        <end position="349"/>
    </location>
</feature>
<feature type="compositionally biased region" description="Low complexity" evidence="1">
    <location>
        <begin position="123"/>
        <end position="132"/>
    </location>
</feature>
<reference evidence="2 3" key="1">
    <citation type="journal article" date="2015" name="Fungal Genet. Biol.">
        <title>Evolution of novel wood decay mechanisms in Agaricales revealed by the genome sequences of Fistulina hepatica and Cylindrobasidium torrendii.</title>
        <authorList>
            <person name="Floudas D."/>
            <person name="Held B.W."/>
            <person name="Riley R."/>
            <person name="Nagy L.G."/>
            <person name="Koehler G."/>
            <person name="Ransdell A.S."/>
            <person name="Younus H."/>
            <person name="Chow J."/>
            <person name="Chiniquy J."/>
            <person name="Lipzen A."/>
            <person name="Tritt A."/>
            <person name="Sun H."/>
            <person name="Haridas S."/>
            <person name="LaButti K."/>
            <person name="Ohm R.A."/>
            <person name="Kues U."/>
            <person name="Blanchette R.A."/>
            <person name="Grigoriev I.V."/>
            <person name="Minto R.E."/>
            <person name="Hibbett D.S."/>
        </authorList>
    </citation>
    <scope>NUCLEOTIDE SEQUENCE [LARGE SCALE GENOMIC DNA]</scope>
    <source>
        <strain evidence="2 3">FP15055 ss-10</strain>
    </source>
</reference>
<feature type="region of interest" description="Disordered" evidence="1">
    <location>
        <begin position="20"/>
        <end position="157"/>
    </location>
</feature>
<evidence type="ECO:0000313" key="3">
    <source>
        <dbReference type="Proteomes" id="UP000054007"/>
    </source>
</evidence>
<name>A0A0D7B7C8_9AGAR</name>
<keyword evidence="3" id="KW-1185">Reference proteome</keyword>
<feature type="compositionally biased region" description="Basic residues" evidence="1">
    <location>
        <begin position="108"/>
        <end position="122"/>
    </location>
</feature>